<accession>A0AAN7JUG5</accession>
<name>A0AAN7JUG5_9MYRT</name>
<comment type="caution">
    <text evidence="1">The sequence shown here is derived from an EMBL/GenBank/DDBJ whole genome shotgun (WGS) entry which is preliminary data.</text>
</comment>
<dbReference type="EMBL" id="JAXIOK010000015">
    <property type="protein sequence ID" value="KAK4754106.1"/>
    <property type="molecule type" value="Genomic_DNA"/>
</dbReference>
<dbReference type="AlphaFoldDB" id="A0AAN7JUG5"/>
<reference evidence="1 2" key="1">
    <citation type="journal article" date="2023" name="Hortic Res">
        <title>Pangenome of water caltrop reveals structural variations and asymmetric subgenome divergence after allopolyploidization.</title>
        <authorList>
            <person name="Zhang X."/>
            <person name="Chen Y."/>
            <person name="Wang L."/>
            <person name="Yuan Y."/>
            <person name="Fang M."/>
            <person name="Shi L."/>
            <person name="Lu R."/>
            <person name="Comes H.P."/>
            <person name="Ma Y."/>
            <person name="Chen Y."/>
            <person name="Huang G."/>
            <person name="Zhou Y."/>
            <person name="Zheng Z."/>
            <person name="Qiu Y."/>
        </authorList>
    </citation>
    <scope>NUCLEOTIDE SEQUENCE [LARGE SCALE GENOMIC DNA]</scope>
    <source>
        <tissue evidence="1">Roots</tissue>
    </source>
</reference>
<protein>
    <submittedName>
        <fullName evidence="1">Uncharacterized protein</fullName>
    </submittedName>
</protein>
<dbReference type="Proteomes" id="UP001345219">
    <property type="component" value="Chromosome 2"/>
</dbReference>
<sequence length="84" mass="8927">MNPLCCIAPIWIDRDRCQVGIDPVVRTVNSGSKHGNGAQVQSGEPTLISLWLLLMPMTPSVKAAGMAKFLVGPAAAGEEYCTSR</sequence>
<evidence type="ECO:0000313" key="1">
    <source>
        <dbReference type="EMBL" id="KAK4754106.1"/>
    </source>
</evidence>
<evidence type="ECO:0000313" key="2">
    <source>
        <dbReference type="Proteomes" id="UP001345219"/>
    </source>
</evidence>
<proteinExistence type="predicted"/>
<gene>
    <name evidence="1" type="ORF">SAY87_002210</name>
</gene>
<keyword evidence="2" id="KW-1185">Reference proteome</keyword>
<organism evidence="1 2">
    <name type="scientific">Trapa incisa</name>
    <dbReference type="NCBI Taxonomy" id="236973"/>
    <lineage>
        <taxon>Eukaryota</taxon>
        <taxon>Viridiplantae</taxon>
        <taxon>Streptophyta</taxon>
        <taxon>Embryophyta</taxon>
        <taxon>Tracheophyta</taxon>
        <taxon>Spermatophyta</taxon>
        <taxon>Magnoliopsida</taxon>
        <taxon>eudicotyledons</taxon>
        <taxon>Gunneridae</taxon>
        <taxon>Pentapetalae</taxon>
        <taxon>rosids</taxon>
        <taxon>malvids</taxon>
        <taxon>Myrtales</taxon>
        <taxon>Lythraceae</taxon>
        <taxon>Trapa</taxon>
    </lineage>
</organism>